<accession>A0A397T158</accession>
<protein>
    <submittedName>
        <fullName evidence="1">Uncharacterized protein</fullName>
    </submittedName>
</protein>
<organism evidence="1 2">
    <name type="scientific">Glomus cerebriforme</name>
    <dbReference type="NCBI Taxonomy" id="658196"/>
    <lineage>
        <taxon>Eukaryota</taxon>
        <taxon>Fungi</taxon>
        <taxon>Fungi incertae sedis</taxon>
        <taxon>Mucoromycota</taxon>
        <taxon>Glomeromycotina</taxon>
        <taxon>Glomeromycetes</taxon>
        <taxon>Glomerales</taxon>
        <taxon>Glomeraceae</taxon>
        <taxon>Glomus</taxon>
    </lineage>
</organism>
<dbReference type="EMBL" id="QKYT01000149">
    <property type="protein sequence ID" value="RIA91552.1"/>
    <property type="molecule type" value="Genomic_DNA"/>
</dbReference>
<dbReference type="Proteomes" id="UP000265703">
    <property type="component" value="Unassembled WGS sequence"/>
</dbReference>
<dbReference type="OrthoDB" id="2306663at2759"/>
<comment type="caution">
    <text evidence="1">The sequence shown here is derived from an EMBL/GenBank/DDBJ whole genome shotgun (WGS) entry which is preliminary data.</text>
</comment>
<proteinExistence type="predicted"/>
<evidence type="ECO:0000313" key="1">
    <source>
        <dbReference type="EMBL" id="RIA91552.1"/>
    </source>
</evidence>
<evidence type="ECO:0000313" key="2">
    <source>
        <dbReference type="Proteomes" id="UP000265703"/>
    </source>
</evidence>
<dbReference type="AlphaFoldDB" id="A0A397T158"/>
<reference evidence="1 2" key="1">
    <citation type="submission" date="2018-06" db="EMBL/GenBank/DDBJ databases">
        <title>Comparative genomics reveals the genomic features of Rhizophagus irregularis, R. cerebriforme, R. diaphanum and Gigaspora rosea, and their symbiotic lifestyle signature.</title>
        <authorList>
            <person name="Morin E."/>
            <person name="San Clemente H."/>
            <person name="Chen E.C.H."/>
            <person name="De La Providencia I."/>
            <person name="Hainaut M."/>
            <person name="Kuo A."/>
            <person name="Kohler A."/>
            <person name="Murat C."/>
            <person name="Tang N."/>
            <person name="Roy S."/>
            <person name="Loubradou J."/>
            <person name="Henrissat B."/>
            <person name="Grigoriev I.V."/>
            <person name="Corradi N."/>
            <person name="Roux C."/>
            <person name="Martin F.M."/>
        </authorList>
    </citation>
    <scope>NUCLEOTIDE SEQUENCE [LARGE SCALE GENOMIC DNA]</scope>
    <source>
        <strain evidence="1 2">DAOM 227022</strain>
    </source>
</reference>
<keyword evidence="2" id="KW-1185">Reference proteome</keyword>
<sequence>MTADQPITQHQQILQVISYLKFYHLSPNDNNFYYVTCKIILQEDVGSFDDHDHYNHGFFYQHPNDPSTVYFVTCKLIPYHLIENILNNGMDFNNKCMVLLSLHQKLNLEQSLKQKLFNLMRNANSTIQFVSKADIQNYNDSGLPNNDHIAYQNTNQSDDTYFDVTYQQVDYHQNHQNNLDFIQN</sequence>
<name>A0A397T158_9GLOM</name>
<gene>
    <name evidence="1" type="ORF">C1645_821865</name>
</gene>